<gene>
    <name evidence="3" type="ORF">HF526_31130</name>
</gene>
<reference evidence="3 4" key="1">
    <citation type="submission" date="2020-04" db="EMBL/GenBank/DDBJ databases">
        <authorList>
            <person name="Klaysubun C."/>
            <person name="Duangmal K."/>
            <person name="Lipun K."/>
        </authorList>
    </citation>
    <scope>NUCLEOTIDE SEQUENCE [LARGE SCALE GENOMIC DNA]</scope>
    <source>
        <strain evidence="3 4">K10HN5</strain>
    </source>
</reference>
<dbReference type="PROSITE" id="PS01125">
    <property type="entry name" value="ROK"/>
    <property type="match status" value="1"/>
</dbReference>
<dbReference type="InterPro" id="IPR036390">
    <property type="entry name" value="WH_DNA-bd_sf"/>
</dbReference>
<protein>
    <submittedName>
        <fullName evidence="3">ROK family transcriptional regulator</fullName>
    </submittedName>
</protein>
<dbReference type="PANTHER" id="PTHR18964">
    <property type="entry name" value="ROK (REPRESSOR, ORF, KINASE) FAMILY"/>
    <property type="match status" value="1"/>
</dbReference>
<dbReference type="Gene3D" id="3.30.420.40">
    <property type="match status" value="2"/>
</dbReference>
<dbReference type="InterPro" id="IPR049874">
    <property type="entry name" value="ROK_cs"/>
</dbReference>
<proteinExistence type="inferred from homology"/>
<dbReference type="SUPFAM" id="SSF46785">
    <property type="entry name" value="Winged helix' DNA-binding domain"/>
    <property type="match status" value="1"/>
</dbReference>
<dbReference type="InterPro" id="IPR036388">
    <property type="entry name" value="WH-like_DNA-bd_sf"/>
</dbReference>
<dbReference type="Proteomes" id="UP000820669">
    <property type="component" value="Unassembled WGS sequence"/>
</dbReference>
<dbReference type="InterPro" id="IPR000835">
    <property type="entry name" value="HTH_MarR-typ"/>
</dbReference>
<dbReference type="EMBL" id="JAAXLA010000096">
    <property type="protein sequence ID" value="NMI01713.1"/>
    <property type="molecule type" value="Genomic_DNA"/>
</dbReference>
<evidence type="ECO:0000313" key="4">
    <source>
        <dbReference type="Proteomes" id="UP000820669"/>
    </source>
</evidence>
<evidence type="ECO:0000313" key="3">
    <source>
        <dbReference type="EMBL" id="NMI01713.1"/>
    </source>
</evidence>
<dbReference type="RefSeq" id="WP_169385229.1">
    <property type="nucleotide sequence ID" value="NZ_JAAXLA010000096.1"/>
</dbReference>
<dbReference type="Pfam" id="PF00480">
    <property type="entry name" value="ROK"/>
    <property type="match status" value="1"/>
</dbReference>
<dbReference type="SUPFAM" id="SSF53067">
    <property type="entry name" value="Actin-like ATPase domain"/>
    <property type="match status" value="1"/>
</dbReference>
<dbReference type="PANTHER" id="PTHR18964:SF173">
    <property type="entry name" value="GLUCOKINASE"/>
    <property type="match status" value="1"/>
</dbReference>
<dbReference type="InterPro" id="IPR000600">
    <property type="entry name" value="ROK"/>
</dbReference>
<comment type="caution">
    <text evidence="3">The sequence shown here is derived from an EMBL/GenBank/DDBJ whole genome shotgun (WGS) entry which is preliminary data.</text>
</comment>
<comment type="similarity">
    <text evidence="1">Belongs to the ROK (NagC/XylR) family.</text>
</comment>
<organism evidence="3 4">
    <name type="scientific">Pseudonocardia acidicola</name>
    <dbReference type="NCBI Taxonomy" id="2724939"/>
    <lineage>
        <taxon>Bacteria</taxon>
        <taxon>Bacillati</taxon>
        <taxon>Actinomycetota</taxon>
        <taxon>Actinomycetes</taxon>
        <taxon>Pseudonocardiales</taxon>
        <taxon>Pseudonocardiaceae</taxon>
        <taxon>Pseudonocardia</taxon>
    </lineage>
</organism>
<evidence type="ECO:0000256" key="1">
    <source>
        <dbReference type="ARBA" id="ARBA00006479"/>
    </source>
</evidence>
<accession>A0ABX1SMC9</accession>
<dbReference type="Pfam" id="PF12802">
    <property type="entry name" value="MarR_2"/>
    <property type="match status" value="1"/>
</dbReference>
<keyword evidence="4" id="KW-1185">Reference proteome</keyword>
<sequence length="399" mass="41256">MQDRPRRVRPGSPTSLKKANQALLVRALQVAGALTQAEIARVTGLAPSTVSNIVRELSARDLITVSRAEQHGRAVQAVRLSRSAGLVVGIDFGHRHLRVALADLAYEVLAEERVPLDDGHKVTDGLSEAGRIIDALLAEAETDRTHVIGIGMGLPAPIDLRTGQVGAPSILPGWVGVDAATVASERLGAAVRVDNDANLGALAEARWGAGRGAESLAYLKLSDGVGAGLLIGGQLYRGRSGTAGEIGHVTMNDFGPVCRCGNRGCLETLVSTGAVLDLLEPGHGPGLTIVGVVALARDGDVSCRRVLADTGHHVGIAVANLCNVVNPDRIVIGGELAQAGDLLLDSMWHTLNRYGIPSAVQTVDIVLAELGARSQLLGALALGLQGADPVIAALVRTAP</sequence>
<feature type="domain" description="HTH marR-type" evidence="2">
    <location>
        <begin position="20"/>
        <end position="74"/>
    </location>
</feature>
<evidence type="ECO:0000259" key="2">
    <source>
        <dbReference type="Pfam" id="PF12802"/>
    </source>
</evidence>
<dbReference type="InterPro" id="IPR043129">
    <property type="entry name" value="ATPase_NBD"/>
</dbReference>
<name>A0ABX1SMC9_9PSEU</name>
<dbReference type="Gene3D" id="1.10.10.10">
    <property type="entry name" value="Winged helix-like DNA-binding domain superfamily/Winged helix DNA-binding domain"/>
    <property type="match status" value="1"/>
</dbReference>